<dbReference type="NCBIfam" id="TIGR04516">
    <property type="entry name" value="glycosyl_450act"/>
    <property type="match status" value="1"/>
</dbReference>
<reference evidence="8 9" key="1">
    <citation type="submission" date="2018-10" db="EMBL/GenBank/DDBJ databases">
        <title>Sequencing the genomes of 1000 actinobacteria strains.</title>
        <authorList>
            <person name="Klenk H.-P."/>
        </authorList>
    </citation>
    <scope>NUCLEOTIDE SEQUENCE [LARGE SCALE GENOMIC DNA]</scope>
    <source>
        <strain evidence="8 9">DSM 43800</strain>
    </source>
</reference>
<feature type="domain" description="Erythromycin biosynthesis protein CIII-like N-terminal" evidence="7">
    <location>
        <begin position="22"/>
        <end position="255"/>
    </location>
</feature>
<dbReference type="GO" id="GO:0008194">
    <property type="term" value="F:UDP-glycosyltransferase activity"/>
    <property type="evidence" value="ECO:0007669"/>
    <property type="project" value="InterPro"/>
</dbReference>
<keyword evidence="9" id="KW-1185">Reference proteome</keyword>
<keyword evidence="4" id="KW-0045">Antibiotic biosynthesis</keyword>
<dbReference type="InterPro" id="IPR002213">
    <property type="entry name" value="UDP_glucos_trans"/>
</dbReference>
<evidence type="ECO:0000313" key="9">
    <source>
        <dbReference type="Proteomes" id="UP000282084"/>
    </source>
</evidence>
<dbReference type="InterPro" id="IPR030953">
    <property type="entry name" value="Glycosyl_450act"/>
</dbReference>
<keyword evidence="3 8" id="KW-0808">Transferase</keyword>
<protein>
    <submittedName>
        <fullName evidence="8">Glycosyltransferase (Activator-dependent family)</fullName>
    </submittedName>
</protein>
<dbReference type="InterPro" id="IPR050426">
    <property type="entry name" value="Glycosyltransferase_28"/>
</dbReference>
<dbReference type="SUPFAM" id="SSF53756">
    <property type="entry name" value="UDP-Glycosyltransferase/glycogen phosphorylase"/>
    <property type="match status" value="1"/>
</dbReference>
<dbReference type="RefSeq" id="WP_121006482.1">
    <property type="nucleotide sequence ID" value="NZ_RBXO01000001.1"/>
</dbReference>
<dbReference type="CDD" id="cd03784">
    <property type="entry name" value="GT1_Gtf-like"/>
    <property type="match status" value="1"/>
</dbReference>
<dbReference type="EMBL" id="RBXO01000001">
    <property type="protein sequence ID" value="RKT54688.1"/>
    <property type="molecule type" value="Genomic_DNA"/>
</dbReference>
<dbReference type="Gene3D" id="3.40.50.2000">
    <property type="entry name" value="Glycogen Phosphorylase B"/>
    <property type="match status" value="2"/>
</dbReference>
<dbReference type="InterPro" id="IPR048284">
    <property type="entry name" value="EryCIII-like_N"/>
</dbReference>
<dbReference type="Pfam" id="PF21036">
    <property type="entry name" value="EryCIII-like_N"/>
    <property type="match status" value="1"/>
</dbReference>
<dbReference type="GO" id="GO:0017000">
    <property type="term" value="P:antibiotic biosynthetic process"/>
    <property type="evidence" value="ECO:0007669"/>
    <property type="project" value="UniProtKB-KW"/>
</dbReference>
<feature type="compositionally biased region" description="Acidic residues" evidence="5">
    <location>
        <begin position="56"/>
        <end position="72"/>
    </location>
</feature>
<evidence type="ECO:0000259" key="6">
    <source>
        <dbReference type="Pfam" id="PF06722"/>
    </source>
</evidence>
<comment type="similarity">
    <text evidence="1">Belongs to the glycosyltransferase 28 family.</text>
</comment>
<name>A0A495W4F5_9PSEU</name>
<sequence>MRVLFTTLPGPTLLYFMAPLAWALRIAGHEVRVACEPDFVETVTQAGLTAVPVGVGDEESAGDDEDDDEPETGEVPAPYDAAVSPGSVEWEHMLTGYRGCTTGWHRPMNDVLTADLVDFARRWRPDLVLWEPCAFAGAIAAKACGAAHARVMWCLDVFGVAREHFLRLKAERPAGDHEDPLADWLAEEAARYGFEFTEDMVTGHFTIEQLPPSIRLHAEGLDYLPLRYTPYGGPATVPDWLWAPPERPRVALTLGLSLAVEIDRYAVDVQGVIDAVADLDVELVATVHDSQRHTLTSIPDNVRVVPYVPLHHLAPTCAAVIHHAGAGTLATTTLHGVPQLALPWEFDEPMIADGLVRSGAGLALPATEATGAAVRERLRGLLDEPAFRQGAGRLRDEMLAMPDPHEVVLRLEELAGKHRSAPAGA</sequence>
<dbReference type="Proteomes" id="UP000282084">
    <property type="component" value="Unassembled WGS sequence"/>
</dbReference>
<gene>
    <name evidence="8" type="ORF">C8E97_3336</name>
</gene>
<evidence type="ECO:0000256" key="4">
    <source>
        <dbReference type="ARBA" id="ARBA00023194"/>
    </source>
</evidence>
<dbReference type="FunFam" id="3.40.50.2000:FF:000072">
    <property type="entry name" value="Glycosyl transferase"/>
    <property type="match status" value="1"/>
</dbReference>
<evidence type="ECO:0000256" key="2">
    <source>
        <dbReference type="ARBA" id="ARBA00022676"/>
    </source>
</evidence>
<organism evidence="8 9">
    <name type="scientific">Saccharothrix australiensis</name>
    <dbReference type="NCBI Taxonomy" id="2072"/>
    <lineage>
        <taxon>Bacteria</taxon>
        <taxon>Bacillati</taxon>
        <taxon>Actinomycetota</taxon>
        <taxon>Actinomycetes</taxon>
        <taxon>Pseudonocardiales</taxon>
        <taxon>Pseudonocardiaceae</taxon>
        <taxon>Saccharothrix</taxon>
    </lineage>
</organism>
<dbReference type="PANTHER" id="PTHR48050">
    <property type="entry name" value="STEROL 3-BETA-GLUCOSYLTRANSFERASE"/>
    <property type="match status" value="1"/>
</dbReference>
<feature type="region of interest" description="Disordered" evidence="5">
    <location>
        <begin position="51"/>
        <end position="81"/>
    </location>
</feature>
<dbReference type="Pfam" id="PF06722">
    <property type="entry name" value="EryCIII-like_C"/>
    <property type="match status" value="1"/>
</dbReference>
<feature type="domain" description="Erythromycin biosynthesis protein CIII-like C-terminal" evidence="6">
    <location>
        <begin position="272"/>
        <end position="414"/>
    </location>
</feature>
<evidence type="ECO:0000259" key="7">
    <source>
        <dbReference type="Pfam" id="PF21036"/>
    </source>
</evidence>
<dbReference type="PANTHER" id="PTHR48050:SF13">
    <property type="entry name" value="STEROL 3-BETA-GLUCOSYLTRANSFERASE UGT80A2"/>
    <property type="match status" value="1"/>
</dbReference>
<dbReference type="OrthoDB" id="5488434at2"/>
<proteinExistence type="inferred from homology"/>
<evidence type="ECO:0000313" key="8">
    <source>
        <dbReference type="EMBL" id="RKT54688.1"/>
    </source>
</evidence>
<evidence type="ECO:0000256" key="5">
    <source>
        <dbReference type="SAM" id="MobiDB-lite"/>
    </source>
</evidence>
<keyword evidence="2" id="KW-0328">Glycosyltransferase</keyword>
<dbReference type="InterPro" id="IPR010610">
    <property type="entry name" value="EryCIII-like_C"/>
</dbReference>
<evidence type="ECO:0000256" key="1">
    <source>
        <dbReference type="ARBA" id="ARBA00006962"/>
    </source>
</evidence>
<comment type="caution">
    <text evidence="8">The sequence shown here is derived from an EMBL/GenBank/DDBJ whole genome shotgun (WGS) entry which is preliminary data.</text>
</comment>
<accession>A0A495W4F5</accession>
<dbReference type="GO" id="GO:0016758">
    <property type="term" value="F:hexosyltransferase activity"/>
    <property type="evidence" value="ECO:0007669"/>
    <property type="project" value="UniProtKB-ARBA"/>
</dbReference>
<evidence type="ECO:0000256" key="3">
    <source>
        <dbReference type="ARBA" id="ARBA00022679"/>
    </source>
</evidence>
<dbReference type="AlphaFoldDB" id="A0A495W4F5"/>